<accession>A0ACC2XLG3</accession>
<proteinExistence type="predicted"/>
<protein>
    <submittedName>
        <fullName evidence="1">Uncharacterized protein</fullName>
    </submittedName>
</protein>
<reference evidence="1" key="1">
    <citation type="submission" date="2023-04" db="EMBL/GenBank/DDBJ databases">
        <title>Draft Genome sequencing of Naganishia species isolated from polar environments using Oxford Nanopore Technology.</title>
        <authorList>
            <person name="Leo P."/>
            <person name="Venkateswaran K."/>
        </authorList>
    </citation>
    <scope>NUCLEOTIDE SEQUENCE</scope>
    <source>
        <strain evidence="1">DBVPG 5303</strain>
    </source>
</reference>
<comment type="caution">
    <text evidence="1">The sequence shown here is derived from an EMBL/GenBank/DDBJ whole genome shotgun (WGS) entry which is preliminary data.</text>
</comment>
<evidence type="ECO:0000313" key="2">
    <source>
        <dbReference type="Proteomes" id="UP001234202"/>
    </source>
</evidence>
<keyword evidence="2" id="KW-1185">Reference proteome</keyword>
<name>A0ACC2XLG3_9TREE</name>
<organism evidence="1 2">
    <name type="scientific">Naganishia onofrii</name>
    <dbReference type="NCBI Taxonomy" id="1851511"/>
    <lineage>
        <taxon>Eukaryota</taxon>
        <taxon>Fungi</taxon>
        <taxon>Dikarya</taxon>
        <taxon>Basidiomycota</taxon>
        <taxon>Agaricomycotina</taxon>
        <taxon>Tremellomycetes</taxon>
        <taxon>Filobasidiales</taxon>
        <taxon>Filobasidiaceae</taxon>
        <taxon>Naganishia</taxon>
    </lineage>
</organism>
<evidence type="ECO:0000313" key="1">
    <source>
        <dbReference type="EMBL" id="KAJ9124445.1"/>
    </source>
</evidence>
<gene>
    <name evidence="1" type="ORF">QFC24_003234</name>
</gene>
<dbReference type="EMBL" id="JASBWV010000010">
    <property type="protein sequence ID" value="KAJ9124445.1"/>
    <property type="molecule type" value="Genomic_DNA"/>
</dbReference>
<dbReference type="Proteomes" id="UP001234202">
    <property type="component" value="Unassembled WGS sequence"/>
</dbReference>
<sequence length="776" mass="84791">MATPNPAVFDQLLQMGLEVPIVHEAARRFSDVERAVNWAFDHGMTWMNDNNVASSGDFSNNVTGLDFIDSGPPQQQTHNNSPNVSPLISAQTESEMEVDDLRQVDLIGLEAQSPSQPSQNPPSLMEDPAVFRNVVNTSPHHHTKTYGKKSAAATHSSEKLGNAHRQLPPPPPLESFSGPVEESEDDQIQRAIRMSLGAESVMDTDPPAYNETQDPSRRLRASAPPPEFPAAAESTKGIELGSNNPFKNAVAGLSNERSVTFSKVADETIDQGSKSMVAVAPENTNARALTAQEQEDADLQAALSASLSEHAPGGFPTTTSATDTAAGAGAAMEGVDELDLDPDSKELFDEGQQGVPVRQDGAPMAITTLWENGLFAANIVQCLMAVPRFRESISSAKLQLDTFPPGNERLAALAALSRFMQTSSNSWVTTLFGMNTLFDVAPSSEISRPAALFMEQVVDAWLRSQALPTTNVTSDAPSGPAQEFDPLFVSETTLINSGESEKNTVTSYNLTYSPSSGASISDAISSELWSESPNRFFSSLANVLPISITRTARNVWGDINPLLLEDHLYMDRFMAENASKVAQIRGNEGISKRKIETLQEELKRWTMHKSNDISALLSRTNIYSNLMVQMKDAGNSITARREALENELKEEQQKGKDCWDQPEMNKYKYTLRGVCFYAGWIARTSMYCYVKSDDGSWWKISDTTVETTTLDQIKGDRTGLYFDTGAYLLVYARDESTPPSEETEAVENMDTDTVSNPDNIQMSSSTDIESPTITLT</sequence>